<keyword evidence="3" id="KW-1185">Reference proteome</keyword>
<accession>D5EMB7</accession>
<dbReference type="AlphaFoldDB" id="D5EMB7"/>
<evidence type="ECO:0000313" key="1">
    <source>
        <dbReference type="EMBL" id="ADE53323.1"/>
    </source>
</evidence>
<dbReference type="EMBL" id="CP001998">
    <property type="protein sequence ID" value="ADE53323.1"/>
    <property type="molecule type" value="Genomic_DNA"/>
</dbReference>
<proteinExistence type="predicted"/>
<dbReference type="EMBL" id="CP001998">
    <property type="protein sequence ID" value="ADE53614.1"/>
    <property type="molecule type" value="Genomic_DNA"/>
</dbReference>
<reference evidence="1 3" key="1">
    <citation type="journal article" date="2010" name="Stand. Genomic Sci.">
        <title>Complete genome sequence of Coraliomargarita akajimensis type strain (04OKA010-24).</title>
        <authorList>
            <person name="Mavromatis K."/>
            <person name="Abt B."/>
            <person name="Brambilla E."/>
            <person name="Lapidus A."/>
            <person name="Copeland A."/>
            <person name="Deshpande S."/>
            <person name="Nolan M."/>
            <person name="Lucas S."/>
            <person name="Tice H."/>
            <person name="Cheng J.F."/>
            <person name="Han C."/>
            <person name="Detter J.C."/>
            <person name="Woyke T."/>
            <person name="Goodwin L."/>
            <person name="Pitluck S."/>
            <person name="Held B."/>
            <person name="Brettin T."/>
            <person name="Tapia R."/>
            <person name="Ivanova N."/>
            <person name="Mikhailova N."/>
            <person name="Pati A."/>
            <person name="Liolios K."/>
            <person name="Chen A."/>
            <person name="Palaniappan K."/>
            <person name="Land M."/>
            <person name="Hauser L."/>
            <person name="Chang Y.J."/>
            <person name="Jeffries C.D."/>
            <person name="Rohde M."/>
            <person name="Goker M."/>
            <person name="Bristow J."/>
            <person name="Eisen J.A."/>
            <person name="Markowitz V."/>
            <person name="Hugenholtz P."/>
            <person name="Klenk H.P."/>
            <person name="Kyrpides N.C."/>
        </authorList>
    </citation>
    <scope>NUCLEOTIDE SEQUENCE [LARGE SCALE GENOMIC DNA]</scope>
    <source>
        <strain evidence="1">DSM 45221</strain>
        <strain evidence="3">DSM 45221 / IAM 15411 / JCM 23193 / KCTC 12865</strain>
    </source>
</reference>
<evidence type="ECO:0000313" key="2">
    <source>
        <dbReference type="EMBL" id="ADE53614.1"/>
    </source>
</evidence>
<organism evidence="1 3">
    <name type="scientific">Coraliomargarita akajimensis (strain DSM 45221 / IAM 15411 / JCM 23193 / KCTC 12865 / 04OKA010-24)</name>
    <dbReference type="NCBI Taxonomy" id="583355"/>
    <lineage>
        <taxon>Bacteria</taxon>
        <taxon>Pseudomonadati</taxon>
        <taxon>Verrucomicrobiota</taxon>
        <taxon>Opitutia</taxon>
        <taxon>Puniceicoccales</taxon>
        <taxon>Coraliomargaritaceae</taxon>
        <taxon>Coraliomargarita</taxon>
    </lineage>
</organism>
<protein>
    <submittedName>
        <fullName evidence="1">Uncharacterized protein</fullName>
    </submittedName>
</protein>
<dbReference type="RefSeq" id="WP_013042049.1">
    <property type="nucleotide sequence ID" value="NC_014008.1"/>
</dbReference>
<gene>
    <name evidence="1" type="ordered locus">Caka_0297</name>
    <name evidence="2" type="ordered locus">Caka_0589</name>
</gene>
<dbReference type="KEGG" id="caa:Caka_0297"/>
<sequence>MNPPLSKGIYLEKRRVLLRWGAPLKELFDTGSPECIQERASGLYQLNWQYEEAFDGFPVSVGTKLNEKAKVKEFQISPSAAGNPREVYQATKEKLSTLLEKEGKETVDDYMKLPSTVWKTKELKVTLSVFERFGEYCVLNIKRLGVIEAEPVDGING</sequence>
<dbReference type="HOGENOM" id="CLU_1674935_0_0_0"/>
<evidence type="ECO:0000313" key="3">
    <source>
        <dbReference type="Proteomes" id="UP000000925"/>
    </source>
</evidence>
<dbReference type="KEGG" id="caa:Caka_0589"/>
<dbReference type="Proteomes" id="UP000000925">
    <property type="component" value="Chromosome"/>
</dbReference>
<name>D5EMB7_CORAD</name>